<dbReference type="RefSeq" id="WP_104515836.1">
    <property type="nucleotide sequence ID" value="NZ_MQVW01000002.1"/>
</dbReference>
<protein>
    <submittedName>
        <fullName evidence="1">Uncharacterized protein</fullName>
    </submittedName>
</protein>
<name>A0A2S6II88_9FLAO</name>
<reference evidence="1 2" key="1">
    <citation type="submission" date="2018-02" db="EMBL/GenBank/DDBJ databases">
        <title>Genomic Encyclopedia of Archaeal and Bacterial Type Strains, Phase II (KMG-II): from individual species to whole genera.</title>
        <authorList>
            <person name="Goeker M."/>
        </authorList>
    </citation>
    <scope>NUCLEOTIDE SEQUENCE [LARGE SCALE GENOMIC DNA]</scope>
    <source>
        <strain evidence="1 2">DSM 16809</strain>
    </source>
</reference>
<dbReference type="OrthoDB" id="1427169at2"/>
<comment type="caution">
    <text evidence="1">The sequence shown here is derived from an EMBL/GenBank/DDBJ whole genome shotgun (WGS) entry which is preliminary data.</text>
</comment>
<sequence length="420" mass="48785">MDNKVKYISHKFNEDYNDVKALALYFDRIDIVEQPYIHSVEDENSQIIEKIDSLGKKKFYKQNSIIKSGDFLSDEFKTHLKPLEDENLIEYSIDFGELINIPTKYYKVNRKPFVPVQKSKLIYGDDKKILPKNPNEQVYFINNDALNTQINSLTSSNIFSSEISYLKKEILKQRAFHNLILNSPHLRRTATSNTFEDIKSTYKDDLFEVKEYLGKLIQSYIDANSLGHSTITTSNIMNEIIFNTSQDAHFLKVKNEFQNQFQVNPFLVHQAIKIGIPNLSNIPTHEILEFRNKSKDELKEFKLTLEEITLNLLSNYDSEFISLNAQKIVELKVKPLIENLSEKLGDTKLTVAKSLITEIRDPRSYSPLLLTLSNDISNTLIYLVSIGIISFNTAFEYYSNNKKNKKDGIYYLLKAKKYFE</sequence>
<proteinExistence type="predicted"/>
<dbReference type="EMBL" id="PTJE01000005">
    <property type="protein sequence ID" value="PPK93933.1"/>
    <property type="molecule type" value="Genomic_DNA"/>
</dbReference>
<keyword evidence="2" id="KW-1185">Reference proteome</keyword>
<accession>A0A2S6II88</accession>
<dbReference type="AlphaFoldDB" id="A0A2S6II88"/>
<gene>
    <name evidence="1" type="ORF">LY01_02155</name>
</gene>
<evidence type="ECO:0000313" key="2">
    <source>
        <dbReference type="Proteomes" id="UP000239002"/>
    </source>
</evidence>
<organism evidence="1 2">
    <name type="scientific">Nonlabens xylanidelens</name>
    <dbReference type="NCBI Taxonomy" id="191564"/>
    <lineage>
        <taxon>Bacteria</taxon>
        <taxon>Pseudomonadati</taxon>
        <taxon>Bacteroidota</taxon>
        <taxon>Flavobacteriia</taxon>
        <taxon>Flavobacteriales</taxon>
        <taxon>Flavobacteriaceae</taxon>
        <taxon>Nonlabens</taxon>
    </lineage>
</organism>
<dbReference type="Proteomes" id="UP000239002">
    <property type="component" value="Unassembled WGS sequence"/>
</dbReference>
<evidence type="ECO:0000313" key="1">
    <source>
        <dbReference type="EMBL" id="PPK93933.1"/>
    </source>
</evidence>